<evidence type="ECO:0000313" key="2">
    <source>
        <dbReference type="EMBL" id="KAA4089876.1"/>
    </source>
</evidence>
<dbReference type="SUPFAM" id="SSF81606">
    <property type="entry name" value="PP2C-like"/>
    <property type="match status" value="1"/>
</dbReference>
<dbReference type="Pfam" id="PF13672">
    <property type="entry name" value="PP2C_2"/>
    <property type="match status" value="1"/>
</dbReference>
<evidence type="ECO:0000259" key="1">
    <source>
        <dbReference type="PROSITE" id="PS51746"/>
    </source>
</evidence>
<dbReference type="GO" id="GO:0004722">
    <property type="term" value="F:protein serine/threonine phosphatase activity"/>
    <property type="evidence" value="ECO:0007669"/>
    <property type="project" value="InterPro"/>
</dbReference>
<dbReference type="RefSeq" id="WP_004320197.1">
    <property type="nucleotide sequence ID" value="NZ_DAWEDY010000063.1"/>
</dbReference>
<comment type="caution">
    <text evidence="2">The sequence shown here is derived from an EMBL/GenBank/DDBJ whole genome shotgun (WGS) entry which is preliminary data.</text>
</comment>
<organism evidence="2 3">
    <name type="scientific">Bacteroides ovatus</name>
    <dbReference type="NCBI Taxonomy" id="28116"/>
    <lineage>
        <taxon>Bacteria</taxon>
        <taxon>Pseudomonadati</taxon>
        <taxon>Bacteroidota</taxon>
        <taxon>Bacteroidia</taxon>
        <taxon>Bacteroidales</taxon>
        <taxon>Bacteroidaceae</taxon>
        <taxon>Bacteroides</taxon>
    </lineage>
</organism>
<evidence type="ECO:0000313" key="3">
    <source>
        <dbReference type="Proteomes" id="UP000473905"/>
    </source>
</evidence>
<sequence>MKIHYATISETGKRQNNEDAFRIVNGEDGNRWLAVVCDGMGGHAMGEVASETVSDAIVDYWKKHTDEPDSKTKVEKACAHAMRALDKKANSLNHCQMGTTMVMASIEGDTVTITHVGDSRCYLQRPNEGLLYQTKDHVRLDYGWEVIDRCFFSYHHEADVPDIVQFKLKAGDRMLLCSDGLYKSMAPDILLARMMDEKPLADILDVYDFMCEKQGDDNYTAVLIEVKE</sequence>
<dbReference type="InterPro" id="IPR001932">
    <property type="entry name" value="PPM-type_phosphatase-like_dom"/>
</dbReference>
<name>A0A5M5E6W1_BACOV</name>
<gene>
    <name evidence="2" type="ORF">F3D66_26350</name>
</gene>
<dbReference type="SMART" id="SM00331">
    <property type="entry name" value="PP2C_SIG"/>
    <property type="match status" value="1"/>
</dbReference>
<dbReference type="PANTHER" id="PTHR47992">
    <property type="entry name" value="PROTEIN PHOSPHATASE"/>
    <property type="match status" value="1"/>
</dbReference>
<dbReference type="InterPro" id="IPR015655">
    <property type="entry name" value="PP2C"/>
</dbReference>
<dbReference type="PROSITE" id="PS51746">
    <property type="entry name" value="PPM_2"/>
    <property type="match status" value="1"/>
</dbReference>
<accession>A0A5M5E6W1</accession>
<keyword evidence="3" id="KW-1185">Reference proteome</keyword>
<reference evidence="2 3" key="1">
    <citation type="journal article" date="2019" name="Nat. Med.">
        <title>A library of human gut bacterial isolates paired with longitudinal multiomics data enables mechanistic microbiome research.</title>
        <authorList>
            <person name="Poyet M."/>
            <person name="Groussin M."/>
            <person name="Gibbons S.M."/>
            <person name="Avila-Pacheco J."/>
            <person name="Jiang X."/>
            <person name="Kearney S.M."/>
            <person name="Perrotta A.R."/>
            <person name="Berdy B."/>
            <person name="Zhao S."/>
            <person name="Lieberman T.D."/>
            <person name="Swanson P.K."/>
            <person name="Smith M."/>
            <person name="Roesemann S."/>
            <person name="Alexander J.E."/>
            <person name="Rich S.A."/>
            <person name="Livny J."/>
            <person name="Vlamakis H."/>
            <person name="Clish C."/>
            <person name="Bullock K."/>
            <person name="Deik A."/>
            <person name="Scott J."/>
            <person name="Pierce K.A."/>
            <person name="Xavier R.J."/>
            <person name="Alm E.J."/>
        </authorList>
    </citation>
    <scope>NUCLEOTIDE SEQUENCE [LARGE SCALE GENOMIC DNA]</scope>
    <source>
        <strain evidence="2 3">BIOML-A134</strain>
    </source>
</reference>
<dbReference type="Gene3D" id="3.60.40.10">
    <property type="entry name" value="PPM-type phosphatase domain"/>
    <property type="match status" value="1"/>
</dbReference>
<dbReference type="CDD" id="cd00143">
    <property type="entry name" value="PP2Cc"/>
    <property type="match status" value="1"/>
</dbReference>
<dbReference type="InterPro" id="IPR036457">
    <property type="entry name" value="PPM-type-like_dom_sf"/>
</dbReference>
<dbReference type="EMBL" id="VWKB01000050">
    <property type="protein sequence ID" value="KAA4089876.1"/>
    <property type="molecule type" value="Genomic_DNA"/>
</dbReference>
<feature type="domain" description="PPM-type phosphatase" evidence="1">
    <location>
        <begin position="2"/>
        <end position="226"/>
    </location>
</feature>
<dbReference type="SMART" id="SM00332">
    <property type="entry name" value="PP2Cc"/>
    <property type="match status" value="1"/>
</dbReference>
<dbReference type="AlphaFoldDB" id="A0A5M5E6W1"/>
<proteinExistence type="predicted"/>
<protein>
    <submittedName>
        <fullName evidence="2">Serine/threonine-protein phosphatase</fullName>
    </submittedName>
</protein>
<dbReference type="Proteomes" id="UP000473905">
    <property type="component" value="Unassembled WGS sequence"/>
</dbReference>